<evidence type="ECO:0000313" key="2">
    <source>
        <dbReference type="Proteomes" id="UP000202282"/>
    </source>
</evidence>
<reference evidence="1 2" key="1">
    <citation type="journal article" date="2015" name="Genome Announc.">
        <title>Complete Genome Sequence of Citrobacter Phage CVT22 Isolated from the Gut of the Formosan Subterranean Termite, Coptotermes formosanus Shiraki.</title>
        <authorList>
            <person name="Tikhe C.V."/>
            <person name="Martin T.M."/>
            <person name="Gissendanner C.R."/>
            <person name="Husseneder C."/>
        </authorList>
    </citation>
    <scope>NUCLEOTIDE SEQUENCE [LARGE SCALE GENOMIC DNA]</scope>
</reference>
<keyword evidence="2" id="KW-1185">Reference proteome</keyword>
<dbReference type="GeneID" id="26040354"/>
<dbReference type="KEGG" id="vg:26040354"/>
<dbReference type="EMBL" id="KP774835">
    <property type="protein sequence ID" value="AJT60731.1"/>
    <property type="molecule type" value="Genomic_DNA"/>
</dbReference>
<dbReference type="Proteomes" id="UP000202282">
    <property type="component" value="Segment"/>
</dbReference>
<protein>
    <submittedName>
        <fullName evidence="1">AdoMet-MTase</fullName>
    </submittedName>
</protein>
<accession>A0A0R6CRE5</accession>
<sequence>MRFKRFLKRFFGTSYYQYIKSPNPHNHLCIVEKVDVNRYGKTFTPICFCSEAMAKAKVELWNKLFGDEDVKD</sequence>
<proteinExistence type="predicted"/>
<organism evidence="1 2">
    <name type="scientific">Citrobacter phage CVT22</name>
    <dbReference type="NCBI Taxonomy" id="1622234"/>
    <lineage>
        <taxon>Viruses</taxon>
        <taxon>Duplodnaviria</taxon>
        <taxon>Heunggongvirae</taxon>
        <taxon>Uroviricota</taxon>
        <taxon>Caudoviricetes</taxon>
        <taxon>Zobellviridae</taxon>
        <taxon>Citrovirus</taxon>
        <taxon>Citrovirus coptotermitis</taxon>
    </lineage>
</organism>
<evidence type="ECO:0000313" key="1">
    <source>
        <dbReference type="EMBL" id="AJT60731.1"/>
    </source>
</evidence>
<dbReference type="RefSeq" id="YP_009168410.1">
    <property type="nucleotide sequence ID" value="NC_027988.2"/>
</dbReference>
<name>A0A0R6CRE5_9CAUD</name>